<protein>
    <recommendedName>
        <fullName evidence="2">tRNA (guanine(46)-N(7))-methyltransferase</fullName>
        <ecNumber evidence="2">2.1.1.33</ecNumber>
    </recommendedName>
</protein>
<dbReference type="AlphaFoldDB" id="A0ABD3NBT3"/>
<evidence type="ECO:0000256" key="5">
    <source>
        <dbReference type="ARBA" id="ARBA00022691"/>
    </source>
</evidence>
<keyword evidence="6" id="KW-0819">tRNA processing</keyword>
<evidence type="ECO:0000256" key="2">
    <source>
        <dbReference type="ARBA" id="ARBA00011977"/>
    </source>
</evidence>
<name>A0ABD3NBT3_9STRA</name>
<accession>A0ABD3NBT3</accession>
<dbReference type="PANTHER" id="PTHR23417:SF21">
    <property type="entry name" value="TRNA (GUANINE-N(7)-)-METHYLTRANSFERASE"/>
    <property type="match status" value="1"/>
</dbReference>
<dbReference type="EMBL" id="JALLPJ020001230">
    <property type="protein sequence ID" value="KAL3773525.1"/>
    <property type="molecule type" value="Genomic_DNA"/>
</dbReference>
<proteinExistence type="predicted"/>
<dbReference type="Gene3D" id="3.40.50.150">
    <property type="entry name" value="Vaccinia Virus protein VP39"/>
    <property type="match status" value="1"/>
</dbReference>
<gene>
    <name evidence="7" type="ORF">ACHAWO_000521</name>
</gene>
<comment type="caution">
    <text evidence="7">The sequence shown here is derived from an EMBL/GenBank/DDBJ whole genome shotgun (WGS) entry which is preliminary data.</text>
</comment>
<comment type="catalytic activity">
    <reaction evidence="1">
        <text>guanosine(46) in tRNA + S-adenosyl-L-methionine = N(7)-methylguanosine(46) in tRNA + S-adenosyl-L-homocysteine</text>
        <dbReference type="Rhea" id="RHEA:42708"/>
        <dbReference type="Rhea" id="RHEA-COMP:10188"/>
        <dbReference type="Rhea" id="RHEA-COMP:10189"/>
        <dbReference type="ChEBI" id="CHEBI:57856"/>
        <dbReference type="ChEBI" id="CHEBI:59789"/>
        <dbReference type="ChEBI" id="CHEBI:74269"/>
        <dbReference type="ChEBI" id="CHEBI:74480"/>
        <dbReference type="EC" id="2.1.1.33"/>
    </reaction>
</comment>
<evidence type="ECO:0000256" key="6">
    <source>
        <dbReference type="ARBA" id="ARBA00022694"/>
    </source>
</evidence>
<dbReference type="EC" id="2.1.1.33" evidence="2"/>
<dbReference type="Pfam" id="PF02390">
    <property type="entry name" value="Methyltransf_4"/>
    <property type="match status" value="1"/>
</dbReference>
<reference evidence="7 8" key="1">
    <citation type="submission" date="2024-10" db="EMBL/GenBank/DDBJ databases">
        <title>Updated reference genomes for cyclostephanoid diatoms.</title>
        <authorList>
            <person name="Roberts W.R."/>
            <person name="Alverson A.J."/>
        </authorList>
    </citation>
    <scope>NUCLEOTIDE SEQUENCE [LARGE SCALE GENOMIC DNA]</scope>
    <source>
        <strain evidence="7 8">AJA010-31</strain>
    </source>
</reference>
<dbReference type="GO" id="GO:0008176">
    <property type="term" value="F:tRNA (guanine(46)-N7)-methyltransferase activity"/>
    <property type="evidence" value="ECO:0007669"/>
    <property type="project" value="UniProtKB-EC"/>
</dbReference>
<dbReference type="PROSITE" id="PS51625">
    <property type="entry name" value="SAM_MT_TRMB"/>
    <property type="match status" value="1"/>
</dbReference>
<dbReference type="CDD" id="cd02440">
    <property type="entry name" value="AdoMet_MTases"/>
    <property type="match status" value="1"/>
</dbReference>
<keyword evidence="4" id="KW-0808">Transferase</keyword>
<evidence type="ECO:0000313" key="7">
    <source>
        <dbReference type="EMBL" id="KAL3773525.1"/>
    </source>
</evidence>
<evidence type="ECO:0000313" key="8">
    <source>
        <dbReference type="Proteomes" id="UP001530400"/>
    </source>
</evidence>
<dbReference type="InterPro" id="IPR029063">
    <property type="entry name" value="SAM-dependent_MTases_sf"/>
</dbReference>
<keyword evidence="5" id="KW-0949">S-adenosyl-L-methionine</keyword>
<sequence>MISTRVFPTIATLFAVYHARINAFDTPTSRFSQPNLQLAATTVKSTQPDAITPKHLLLQHERESIESLVHERSQARWEGNYKRADEIRLAIDCITVGITWRTILERTNTTLERDDLLTGNLDDVQNFAVAITDVPRSEGGQSSWELIPCAEGIKSMPTEDNVLQLAHAALGMTVSMSEQGLCVKDDEFNRLIAKANHRLKILTKRKAIVKFLSGTASELHGRKAADAALWFALAGVTNDAESDIRLYDKLISIATDELIRFGGNKSCRSKDILHIVERIAMSGSVGPFAQRLYMIAADFLEEKTKCNESENHWDSNQEEIETNVDYQSIIKSLRDSSFGLHSNRSLLGLWRFSTRQRKQKAFFQNAARHYVTIKDEKQTESVDESASRDDTCDEYNWSNFFEDPTRPLVVDVGCGMGVSLLGLASNGNVGYTETNFIGVDLSRLGIRYADGVCNRWNLGHCLKFVVDSAEHCLSKIIESYPGDVEFIMIQFPTPFRFKASDAELTEKGYNAQLPEDAASGSFMVTGKSIEKDLLSEAHRTLSLAKNGKLLIQSNCEDVAVYIMETGVKVGFKASAFDNSVTQDDLIDVGRNIPKRALRWQAVGGGRAMGPHWSSLPILPEYGRTETEVACILDNKPVHRCILLP</sequence>
<evidence type="ECO:0000256" key="4">
    <source>
        <dbReference type="ARBA" id="ARBA00022679"/>
    </source>
</evidence>
<evidence type="ECO:0000256" key="3">
    <source>
        <dbReference type="ARBA" id="ARBA00022603"/>
    </source>
</evidence>
<dbReference type="SUPFAM" id="SSF53335">
    <property type="entry name" value="S-adenosyl-L-methionine-dependent methyltransferases"/>
    <property type="match status" value="1"/>
</dbReference>
<dbReference type="Proteomes" id="UP001530400">
    <property type="component" value="Unassembled WGS sequence"/>
</dbReference>
<keyword evidence="8" id="KW-1185">Reference proteome</keyword>
<evidence type="ECO:0000256" key="1">
    <source>
        <dbReference type="ARBA" id="ARBA00000142"/>
    </source>
</evidence>
<organism evidence="7 8">
    <name type="scientific">Cyclotella atomus</name>
    <dbReference type="NCBI Taxonomy" id="382360"/>
    <lineage>
        <taxon>Eukaryota</taxon>
        <taxon>Sar</taxon>
        <taxon>Stramenopiles</taxon>
        <taxon>Ochrophyta</taxon>
        <taxon>Bacillariophyta</taxon>
        <taxon>Coscinodiscophyceae</taxon>
        <taxon>Thalassiosirophycidae</taxon>
        <taxon>Stephanodiscales</taxon>
        <taxon>Stephanodiscaceae</taxon>
        <taxon>Cyclotella</taxon>
    </lineage>
</organism>
<keyword evidence="3" id="KW-0489">Methyltransferase</keyword>
<dbReference type="InterPro" id="IPR003358">
    <property type="entry name" value="tRNA_(Gua-N-7)_MeTrfase_Trmb"/>
</dbReference>
<dbReference type="PANTHER" id="PTHR23417">
    <property type="entry name" value="3-DEOXY-D-MANNO-OCTULOSONIC-ACID TRANSFERASE/TRNA GUANINE-N 7 - -METHYLTRANSFERASE"/>
    <property type="match status" value="1"/>
</dbReference>